<evidence type="ECO:0000256" key="2">
    <source>
        <dbReference type="SAM" id="Phobius"/>
    </source>
</evidence>
<feature type="transmembrane region" description="Helical" evidence="2">
    <location>
        <begin position="22"/>
        <end position="44"/>
    </location>
</feature>
<sequence length="287" mass="31835">MYIRSFSTIRQLESQDGGSKSIIILICVSIVAVLFLCVICGMFYRWRKSANGRESMRDKNAHSKTYTDVHSCFRSPECNSPSIASGSFRKETSEPSKQKASISEDYATYRFANTLHGSHQTDLNGASPCPILGPRLSIIQNSCSSNVIVEKPAYGTEILEMDTIDPHPRLSSSYRLSIKHEIKSQPQSNVVSLKDTSVTTANFIQRDSSTSSVKSSVVYQPNQFKDYIQAKKSNSDTFDVSALEKSGVDFNSSKRNFLVSSQLSARGSNIMYEELCSSRVQTVQVAL</sequence>
<name>F0WZR0_9STRA</name>
<dbReference type="EMBL" id="FR824482">
    <property type="protein sequence ID" value="CCA26987.1"/>
    <property type="molecule type" value="Genomic_DNA"/>
</dbReference>
<protein>
    <submittedName>
        <fullName evidence="3">AlNc14C439G11651 protein</fullName>
    </submittedName>
</protein>
<dbReference type="HOGENOM" id="CLU_971202_0_0_1"/>
<keyword evidence="2" id="KW-0812">Transmembrane</keyword>
<organism evidence="3">
    <name type="scientific">Albugo laibachii Nc14</name>
    <dbReference type="NCBI Taxonomy" id="890382"/>
    <lineage>
        <taxon>Eukaryota</taxon>
        <taxon>Sar</taxon>
        <taxon>Stramenopiles</taxon>
        <taxon>Oomycota</taxon>
        <taxon>Peronosporomycetes</taxon>
        <taxon>Albuginales</taxon>
        <taxon>Albuginaceae</taxon>
        <taxon>Albugo</taxon>
    </lineage>
</organism>
<gene>
    <name evidence="3" type="primary">AlNc14C439G11651</name>
    <name evidence="3" type="ORF">ALNC14_131310</name>
</gene>
<proteinExistence type="predicted"/>
<feature type="compositionally biased region" description="Basic and acidic residues" evidence="1">
    <location>
        <begin position="88"/>
        <end position="97"/>
    </location>
</feature>
<reference evidence="3" key="2">
    <citation type="submission" date="2011-02" db="EMBL/GenBank/DDBJ databases">
        <authorList>
            <person name="MacLean D."/>
        </authorList>
    </citation>
    <scope>NUCLEOTIDE SEQUENCE</scope>
</reference>
<accession>F0WZR0</accession>
<evidence type="ECO:0000256" key="1">
    <source>
        <dbReference type="SAM" id="MobiDB-lite"/>
    </source>
</evidence>
<keyword evidence="2" id="KW-0472">Membrane</keyword>
<reference evidence="3" key="1">
    <citation type="journal article" date="2011" name="PLoS Biol.">
        <title>Gene gain and loss during evolution of obligate parasitism in the white rust pathogen of Arabidopsis thaliana.</title>
        <authorList>
            <person name="Kemen E."/>
            <person name="Gardiner A."/>
            <person name="Schultz-Larsen T."/>
            <person name="Kemen A.C."/>
            <person name="Balmuth A.L."/>
            <person name="Robert-Seilaniantz A."/>
            <person name="Bailey K."/>
            <person name="Holub E."/>
            <person name="Studholme D.J."/>
            <person name="Maclean D."/>
            <person name="Jones J.D."/>
        </authorList>
    </citation>
    <scope>NUCLEOTIDE SEQUENCE</scope>
</reference>
<feature type="region of interest" description="Disordered" evidence="1">
    <location>
        <begin position="78"/>
        <end position="101"/>
    </location>
</feature>
<keyword evidence="2" id="KW-1133">Transmembrane helix</keyword>
<evidence type="ECO:0000313" key="3">
    <source>
        <dbReference type="EMBL" id="CCA26987.1"/>
    </source>
</evidence>
<dbReference type="AlphaFoldDB" id="F0WZR0"/>